<dbReference type="SUPFAM" id="SSF46689">
    <property type="entry name" value="Homeodomain-like"/>
    <property type="match status" value="1"/>
</dbReference>
<evidence type="ECO:0000313" key="10">
    <source>
        <dbReference type="EMBL" id="CAK8695129.1"/>
    </source>
</evidence>
<dbReference type="PROSITE" id="PS00027">
    <property type="entry name" value="HOMEOBOX_1"/>
    <property type="match status" value="1"/>
</dbReference>
<dbReference type="EMBL" id="CAWYQH010000141">
    <property type="protein sequence ID" value="CAK8695129.1"/>
    <property type="molecule type" value="Genomic_DNA"/>
</dbReference>
<dbReference type="CDD" id="cd00086">
    <property type="entry name" value="homeodomain"/>
    <property type="match status" value="1"/>
</dbReference>
<dbReference type="InterPro" id="IPR009057">
    <property type="entry name" value="Homeodomain-like_sf"/>
</dbReference>
<gene>
    <name evidence="10" type="ORF">CVLEPA_LOCUS28415</name>
</gene>
<organism evidence="10 11">
    <name type="scientific">Clavelina lepadiformis</name>
    <name type="common">Light-bulb sea squirt</name>
    <name type="synonym">Ascidia lepadiformis</name>
    <dbReference type="NCBI Taxonomy" id="159417"/>
    <lineage>
        <taxon>Eukaryota</taxon>
        <taxon>Metazoa</taxon>
        <taxon>Chordata</taxon>
        <taxon>Tunicata</taxon>
        <taxon>Ascidiacea</taxon>
        <taxon>Aplousobranchia</taxon>
        <taxon>Clavelinidae</taxon>
        <taxon>Clavelina</taxon>
    </lineage>
</organism>
<name>A0ABP0GWW1_CLALP</name>
<dbReference type="InterPro" id="IPR017970">
    <property type="entry name" value="Homeobox_CS"/>
</dbReference>
<evidence type="ECO:0000256" key="1">
    <source>
        <dbReference type="ARBA" id="ARBA00004123"/>
    </source>
</evidence>
<feature type="region of interest" description="Disordered" evidence="8">
    <location>
        <begin position="289"/>
        <end position="353"/>
    </location>
</feature>
<evidence type="ECO:0000256" key="2">
    <source>
        <dbReference type="ARBA" id="ARBA00022473"/>
    </source>
</evidence>
<dbReference type="InterPro" id="IPR050394">
    <property type="entry name" value="Homeobox_NK-like"/>
</dbReference>
<protein>
    <recommendedName>
        <fullName evidence="9">Homeobox domain-containing protein</fullName>
    </recommendedName>
</protein>
<evidence type="ECO:0000256" key="3">
    <source>
        <dbReference type="ARBA" id="ARBA00023125"/>
    </source>
</evidence>
<comment type="subcellular location">
    <subcellularLocation>
        <location evidence="1 6 7">Nucleus</location>
    </subcellularLocation>
</comment>
<keyword evidence="4 6" id="KW-0371">Homeobox</keyword>
<evidence type="ECO:0000313" key="11">
    <source>
        <dbReference type="Proteomes" id="UP001642483"/>
    </source>
</evidence>
<dbReference type="PROSITE" id="PS50071">
    <property type="entry name" value="HOMEOBOX_2"/>
    <property type="match status" value="1"/>
</dbReference>
<dbReference type="PANTHER" id="PTHR24340:SF41">
    <property type="entry name" value="MUSCLE-SPECIFIC HOMEOBOX PROTEIN TINMAN-RELATED"/>
    <property type="match status" value="1"/>
</dbReference>
<evidence type="ECO:0000256" key="8">
    <source>
        <dbReference type="SAM" id="MobiDB-lite"/>
    </source>
</evidence>
<feature type="DNA-binding region" description="Homeobox" evidence="6">
    <location>
        <begin position="231"/>
        <end position="290"/>
    </location>
</feature>
<keyword evidence="3 6" id="KW-0238">DNA-binding</keyword>
<proteinExistence type="predicted"/>
<comment type="caution">
    <text evidence="10">The sequence shown here is derived from an EMBL/GenBank/DDBJ whole genome shotgun (WGS) entry which is preliminary data.</text>
</comment>
<reference evidence="10 11" key="1">
    <citation type="submission" date="2024-02" db="EMBL/GenBank/DDBJ databases">
        <authorList>
            <person name="Daric V."/>
            <person name="Darras S."/>
        </authorList>
    </citation>
    <scope>NUCLEOTIDE SEQUENCE [LARGE SCALE GENOMIC DNA]</scope>
</reference>
<evidence type="ECO:0000256" key="4">
    <source>
        <dbReference type="ARBA" id="ARBA00023155"/>
    </source>
</evidence>
<dbReference type="Pfam" id="PF00046">
    <property type="entry name" value="Homeodomain"/>
    <property type="match status" value="1"/>
</dbReference>
<keyword evidence="2" id="KW-0217">Developmental protein</keyword>
<accession>A0ABP0GWW1</accession>
<dbReference type="PANTHER" id="PTHR24340">
    <property type="entry name" value="HOMEOBOX PROTEIN NKX"/>
    <property type="match status" value="1"/>
</dbReference>
<feature type="region of interest" description="Disordered" evidence="8">
    <location>
        <begin position="377"/>
        <end position="397"/>
    </location>
</feature>
<feature type="compositionally biased region" description="Polar residues" evidence="8">
    <location>
        <begin position="306"/>
        <end position="329"/>
    </location>
</feature>
<dbReference type="InterPro" id="IPR001356">
    <property type="entry name" value="HD"/>
</dbReference>
<dbReference type="Gene3D" id="1.10.10.60">
    <property type="entry name" value="Homeodomain-like"/>
    <property type="match status" value="1"/>
</dbReference>
<dbReference type="Proteomes" id="UP001642483">
    <property type="component" value="Unassembled WGS sequence"/>
</dbReference>
<dbReference type="SMART" id="SM00389">
    <property type="entry name" value="HOX"/>
    <property type="match status" value="1"/>
</dbReference>
<sequence>MSLSPKQTTTTPFSVTDILSPLEEAFDNETGTVGESNLVPSRRELHYSYASMEPGSLVAASTGLHVPNLGVNLTSGSGSPPMTSMYRQSMSIGSPHHSVHTHQQISASLPYQGMNTAAAVAAAGMNGTYNLHPMAPPPQGSFHSVPNAGSTAGYCNAAVPELPSYNNVQAASAGWYGTPSNTDPRFGTMPMARYLGPSSGMGMNTTYGGMNIMHGAGMDGMHKSLLPASQRRKRRVLFSQAQVFELERRFKQQKYLSAPEREHLAQMIHLTPTQVKIWFQNHRYKNKRSLKDKQVQEAVQQQSSQNTAGNTQPQHNAEIQSHQTPNSVPTVVPSACHDGQQTFSPAAAADGSSCTQGAISNVPTMVENSDRGQCLSHTISHHSQSGDDSPRRIGEGGSCQEVNMVSSPNIQMSISQVGHSSICDNGLTNASEVGMVSYTNPIKMEDVNIVNDDAVGRNNNTVIPHTHYLATSQHPDLMNVNVATLNTVNAYSHSHHGHHHSGSTAINESPVIYGIYQ</sequence>
<feature type="domain" description="Homeobox" evidence="9">
    <location>
        <begin position="229"/>
        <end position="289"/>
    </location>
</feature>
<evidence type="ECO:0000256" key="6">
    <source>
        <dbReference type="PROSITE-ProRule" id="PRU00108"/>
    </source>
</evidence>
<evidence type="ECO:0000259" key="9">
    <source>
        <dbReference type="PROSITE" id="PS50071"/>
    </source>
</evidence>
<keyword evidence="5 6" id="KW-0539">Nucleus</keyword>
<evidence type="ECO:0000256" key="7">
    <source>
        <dbReference type="RuleBase" id="RU000682"/>
    </source>
</evidence>
<evidence type="ECO:0000256" key="5">
    <source>
        <dbReference type="ARBA" id="ARBA00023242"/>
    </source>
</evidence>
<keyword evidence="11" id="KW-1185">Reference proteome</keyword>
<feature type="compositionally biased region" description="Low complexity" evidence="8">
    <location>
        <begin position="296"/>
        <end position="305"/>
    </location>
</feature>
<feature type="compositionally biased region" description="Basic and acidic residues" evidence="8">
    <location>
        <begin position="384"/>
        <end position="394"/>
    </location>
</feature>